<feature type="compositionally biased region" description="Low complexity" evidence="1">
    <location>
        <begin position="139"/>
        <end position="152"/>
    </location>
</feature>
<proteinExistence type="predicted"/>
<feature type="compositionally biased region" description="Basic and acidic residues" evidence="1">
    <location>
        <begin position="47"/>
        <end position="63"/>
    </location>
</feature>
<protein>
    <submittedName>
        <fullName evidence="2">Uncharacterized protein</fullName>
    </submittedName>
</protein>
<organism evidence="2 3">
    <name type="scientific">Helicocarpus griseus UAMH5409</name>
    <dbReference type="NCBI Taxonomy" id="1447875"/>
    <lineage>
        <taxon>Eukaryota</taxon>
        <taxon>Fungi</taxon>
        <taxon>Dikarya</taxon>
        <taxon>Ascomycota</taxon>
        <taxon>Pezizomycotina</taxon>
        <taxon>Eurotiomycetes</taxon>
        <taxon>Eurotiomycetidae</taxon>
        <taxon>Onygenales</taxon>
        <taxon>Ajellomycetaceae</taxon>
        <taxon>Helicocarpus</taxon>
    </lineage>
</organism>
<dbReference type="EMBL" id="PDNB01000049">
    <property type="protein sequence ID" value="PGH13115.1"/>
    <property type="molecule type" value="Genomic_DNA"/>
</dbReference>
<sequence length="382" mass="43501">MFKCGVSTRQWTVVADSAVTKWNQGATAIGSARSFSSSSSIAAENDGSLKDRQSLRDSARRQIDQAFSQSSSSSKPLIRRIALDSPAPRQQFQQRPHQQQQQQRRPLDARALGSKLKPADGQPANILRAPANLRRPNLRAGGAAPPKRGTGPPRRKRQDKSARKDNNEGGWAGPREMTKEEREADEKAFLEQWERERPKPVRYNPHGYNVENLQRTWPALPMGEMGPKEALHERLAWMSERYPNGFEPTDLLAQRVYKGEWTYFYNEEEKKEAIEMAQKMAKEKAEKLTDRKGAVIEPEDMSFQPMDDAQKKQLISRLISGEYKSEQTEFAKQHSARHPVMKDVLRYLENNGTWQTSHKTKFLEALSKSLPQPKVARPKVNA</sequence>
<gene>
    <name evidence="2" type="ORF">AJ79_03822</name>
</gene>
<feature type="region of interest" description="Disordered" evidence="1">
    <location>
        <begin position="33"/>
        <end position="193"/>
    </location>
</feature>
<comment type="caution">
    <text evidence="2">The sequence shown here is derived from an EMBL/GenBank/DDBJ whole genome shotgun (WGS) entry which is preliminary data.</text>
</comment>
<dbReference type="OrthoDB" id="5365739at2759"/>
<evidence type="ECO:0000256" key="1">
    <source>
        <dbReference type="SAM" id="MobiDB-lite"/>
    </source>
</evidence>
<feature type="compositionally biased region" description="Low complexity" evidence="1">
    <location>
        <begin position="86"/>
        <end position="104"/>
    </location>
</feature>
<reference evidence="2 3" key="1">
    <citation type="submission" date="2017-10" db="EMBL/GenBank/DDBJ databases">
        <title>Comparative genomics in systemic dimorphic fungi from Ajellomycetaceae.</title>
        <authorList>
            <person name="Munoz J.F."/>
            <person name="Mcewen J.G."/>
            <person name="Clay O.K."/>
            <person name="Cuomo C.A."/>
        </authorList>
    </citation>
    <scope>NUCLEOTIDE SEQUENCE [LARGE SCALE GENOMIC DNA]</scope>
    <source>
        <strain evidence="2 3">UAMH5409</strain>
    </source>
</reference>
<dbReference type="Proteomes" id="UP000223968">
    <property type="component" value="Unassembled WGS sequence"/>
</dbReference>
<accession>A0A2B7XVY6</accession>
<evidence type="ECO:0000313" key="2">
    <source>
        <dbReference type="EMBL" id="PGH13115.1"/>
    </source>
</evidence>
<feature type="compositionally biased region" description="Low complexity" evidence="1">
    <location>
        <begin position="33"/>
        <end position="43"/>
    </location>
</feature>
<evidence type="ECO:0000313" key="3">
    <source>
        <dbReference type="Proteomes" id="UP000223968"/>
    </source>
</evidence>
<dbReference type="STRING" id="1447875.A0A2B7XVY6"/>
<dbReference type="AlphaFoldDB" id="A0A2B7XVY6"/>
<keyword evidence="3" id="KW-1185">Reference proteome</keyword>
<name>A0A2B7XVY6_9EURO</name>
<feature type="compositionally biased region" description="Basic and acidic residues" evidence="1">
    <location>
        <begin position="176"/>
        <end position="193"/>
    </location>
</feature>